<keyword evidence="2" id="KW-1185">Reference proteome</keyword>
<dbReference type="Proteomes" id="UP000814140">
    <property type="component" value="Unassembled WGS sequence"/>
</dbReference>
<organism evidence="1 2">
    <name type="scientific">Artomyces pyxidatus</name>
    <dbReference type="NCBI Taxonomy" id="48021"/>
    <lineage>
        <taxon>Eukaryota</taxon>
        <taxon>Fungi</taxon>
        <taxon>Dikarya</taxon>
        <taxon>Basidiomycota</taxon>
        <taxon>Agaricomycotina</taxon>
        <taxon>Agaricomycetes</taxon>
        <taxon>Russulales</taxon>
        <taxon>Auriscalpiaceae</taxon>
        <taxon>Artomyces</taxon>
    </lineage>
</organism>
<dbReference type="EMBL" id="MU277227">
    <property type="protein sequence ID" value="KAI0059357.1"/>
    <property type="molecule type" value="Genomic_DNA"/>
</dbReference>
<name>A0ACB8ST16_9AGAM</name>
<evidence type="ECO:0000313" key="2">
    <source>
        <dbReference type="Proteomes" id="UP000814140"/>
    </source>
</evidence>
<reference evidence="1" key="2">
    <citation type="journal article" date="2022" name="New Phytol.">
        <title>Evolutionary transition to the ectomycorrhizal habit in the genomes of a hyperdiverse lineage of mushroom-forming fungi.</title>
        <authorList>
            <person name="Looney B."/>
            <person name="Miyauchi S."/>
            <person name="Morin E."/>
            <person name="Drula E."/>
            <person name="Courty P.E."/>
            <person name="Kohler A."/>
            <person name="Kuo A."/>
            <person name="LaButti K."/>
            <person name="Pangilinan J."/>
            <person name="Lipzen A."/>
            <person name="Riley R."/>
            <person name="Andreopoulos W."/>
            <person name="He G."/>
            <person name="Johnson J."/>
            <person name="Nolan M."/>
            <person name="Tritt A."/>
            <person name="Barry K.W."/>
            <person name="Grigoriev I.V."/>
            <person name="Nagy L.G."/>
            <person name="Hibbett D."/>
            <person name="Henrissat B."/>
            <person name="Matheny P.B."/>
            <person name="Labbe J."/>
            <person name="Martin F.M."/>
        </authorList>
    </citation>
    <scope>NUCLEOTIDE SEQUENCE</scope>
    <source>
        <strain evidence="1">HHB10654</strain>
    </source>
</reference>
<gene>
    <name evidence="1" type="ORF">BV25DRAFT_1829155</name>
</gene>
<reference evidence="1" key="1">
    <citation type="submission" date="2021-03" db="EMBL/GenBank/DDBJ databases">
        <authorList>
            <consortium name="DOE Joint Genome Institute"/>
            <person name="Ahrendt S."/>
            <person name="Looney B.P."/>
            <person name="Miyauchi S."/>
            <person name="Morin E."/>
            <person name="Drula E."/>
            <person name="Courty P.E."/>
            <person name="Chicoki N."/>
            <person name="Fauchery L."/>
            <person name="Kohler A."/>
            <person name="Kuo A."/>
            <person name="Labutti K."/>
            <person name="Pangilinan J."/>
            <person name="Lipzen A."/>
            <person name="Riley R."/>
            <person name="Andreopoulos W."/>
            <person name="He G."/>
            <person name="Johnson J."/>
            <person name="Barry K.W."/>
            <person name="Grigoriev I.V."/>
            <person name="Nagy L."/>
            <person name="Hibbett D."/>
            <person name="Henrissat B."/>
            <person name="Matheny P.B."/>
            <person name="Labbe J."/>
            <person name="Martin F."/>
        </authorList>
    </citation>
    <scope>NUCLEOTIDE SEQUENCE</scope>
    <source>
        <strain evidence="1">HHB10654</strain>
    </source>
</reference>
<protein>
    <submittedName>
        <fullName evidence="1">Uncharacterized protein</fullName>
    </submittedName>
</protein>
<accession>A0ACB8ST16</accession>
<evidence type="ECO:0000313" key="1">
    <source>
        <dbReference type="EMBL" id="KAI0059357.1"/>
    </source>
</evidence>
<feature type="non-terminal residue" evidence="1">
    <location>
        <position position="69"/>
    </location>
</feature>
<proteinExistence type="predicted"/>
<comment type="caution">
    <text evidence="1">The sequence shown here is derived from an EMBL/GenBank/DDBJ whole genome shotgun (WGS) entry which is preliminary data.</text>
</comment>
<sequence>MCPSLYFVSADTVVKWRMLLFLAHEPLAMELVRTRIRISVPAAHRFTHVGADSYLNMDCIGTTLTQAPA</sequence>